<name>A0A9N9JZQ0_9GLOM</name>
<keyword evidence="3" id="KW-1185">Reference proteome</keyword>
<feature type="compositionally biased region" description="Basic and acidic residues" evidence="1">
    <location>
        <begin position="47"/>
        <end position="86"/>
    </location>
</feature>
<accession>A0A9N9JZQ0</accession>
<protein>
    <submittedName>
        <fullName evidence="2">25445_t:CDS:1</fullName>
    </submittedName>
</protein>
<feature type="non-terminal residue" evidence="2">
    <location>
        <position position="1"/>
    </location>
</feature>
<comment type="caution">
    <text evidence="2">The sequence shown here is derived from an EMBL/GenBank/DDBJ whole genome shotgun (WGS) entry which is preliminary data.</text>
</comment>
<evidence type="ECO:0000256" key="1">
    <source>
        <dbReference type="SAM" id="MobiDB-lite"/>
    </source>
</evidence>
<evidence type="ECO:0000313" key="3">
    <source>
        <dbReference type="Proteomes" id="UP000789405"/>
    </source>
</evidence>
<dbReference type="OrthoDB" id="2493030at2759"/>
<proteinExistence type="predicted"/>
<organism evidence="2 3">
    <name type="scientific">Dentiscutata erythropus</name>
    <dbReference type="NCBI Taxonomy" id="1348616"/>
    <lineage>
        <taxon>Eukaryota</taxon>
        <taxon>Fungi</taxon>
        <taxon>Fungi incertae sedis</taxon>
        <taxon>Mucoromycota</taxon>
        <taxon>Glomeromycotina</taxon>
        <taxon>Glomeromycetes</taxon>
        <taxon>Diversisporales</taxon>
        <taxon>Gigasporaceae</taxon>
        <taxon>Dentiscutata</taxon>
    </lineage>
</organism>
<dbReference type="AlphaFoldDB" id="A0A9N9JZQ0"/>
<reference evidence="2" key="1">
    <citation type="submission" date="2021-06" db="EMBL/GenBank/DDBJ databases">
        <authorList>
            <person name="Kallberg Y."/>
            <person name="Tangrot J."/>
            <person name="Rosling A."/>
        </authorList>
    </citation>
    <scope>NUCLEOTIDE SEQUENCE</scope>
    <source>
        <strain evidence="2">MA453B</strain>
    </source>
</reference>
<dbReference type="EMBL" id="CAJVPY010039784">
    <property type="protein sequence ID" value="CAG8805140.1"/>
    <property type="molecule type" value="Genomic_DNA"/>
</dbReference>
<gene>
    <name evidence="2" type="ORF">DERYTH_LOCUS24229</name>
</gene>
<dbReference type="Proteomes" id="UP000789405">
    <property type="component" value="Unassembled WGS sequence"/>
</dbReference>
<evidence type="ECO:0000313" key="2">
    <source>
        <dbReference type="EMBL" id="CAG8805140.1"/>
    </source>
</evidence>
<sequence>PQNELTMLPDAPSRGINLFECLWDNVGCDNSAEKVESVETKTVNKVNTDRDEEGKTDMSESKVENLPKSPDEERIENDKVKAFKSC</sequence>
<feature type="region of interest" description="Disordered" evidence="1">
    <location>
        <begin position="46"/>
        <end position="86"/>
    </location>
</feature>